<evidence type="ECO:0000313" key="4">
    <source>
        <dbReference type="Proteomes" id="UP000571817"/>
    </source>
</evidence>
<gene>
    <name evidence="3" type="ORF">HNR15_000309</name>
</gene>
<feature type="binding site" evidence="2">
    <location>
        <position position="105"/>
    </location>
    <ligand>
        <name>Zn(2+)</name>
        <dbReference type="ChEBI" id="CHEBI:29105"/>
        <label>2</label>
    </ligand>
</feature>
<keyword evidence="2" id="KW-0479">Metal-binding</keyword>
<dbReference type="Gene3D" id="3.40.50.10780">
    <property type="entry name" value="Dipeptide transport protein"/>
    <property type="match status" value="1"/>
</dbReference>
<dbReference type="Gene3D" id="3.30.1360.130">
    <property type="entry name" value="Dipeptide transport protein"/>
    <property type="match status" value="1"/>
</dbReference>
<feature type="binding site" evidence="2">
    <location>
        <position position="136"/>
    </location>
    <ligand>
        <name>Zn(2+)</name>
        <dbReference type="ChEBI" id="CHEBI:29105"/>
        <label>2</label>
    </ligand>
</feature>
<dbReference type="SUPFAM" id="SSF63992">
    <property type="entry name" value="Dipeptide transport protein"/>
    <property type="match status" value="1"/>
</dbReference>
<dbReference type="AlphaFoldDB" id="A0A853D7I0"/>
<keyword evidence="3" id="KW-0031">Aminopeptidase</keyword>
<keyword evidence="3" id="KW-0645">Protease</keyword>
<accession>A0A853D7I0</accession>
<keyword evidence="3" id="KW-0378">Hydrolase</keyword>
<proteinExistence type="predicted"/>
<dbReference type="PIRSF" id="PIRSF015853">
    <property type="entry name" value="Pep_DppA"/>
    <property type="match status" value="1"/>
</dbReference>
<dbReference type="InterPro" id="IPR027476">
    <property type="entry name" value="DppA_N"/>
</dbReference>
<dbReference type="Proteomes" id="UP000571817">
    <property type="component" value="Unassembled WGS sequence"/>
</dbReference>
<dbReference type="InterPro" id="IPR036177">
    <property type="entry name" value="Peptidase_M55_sf"/>
</dbReference>
<dbReference type="CDD" id="cd08663">
    <property type="entry name" value="DAP_dppA_1"/>
    <property type="match status" value="1"/>
</dbReference>
<feature type="binding site" evidence="2">
    <location>
        <position position="8"/>
    </location>
    <ligand>
        <name>Zn(2+)</name>
        <dbReference type="ChEBI" id="CHEBI:29105"/>
        <label>1</label>
    </ligand>
</feature>
<dbReference type="EMBL" id="JACCFW010000001">
    <property type="protein sequence ID" value="NYJ73346.1"/>
    <property type="molecule type" value="Genomic_DNA"/>
</dbReference>
<dbReference type="RefSeq" id="WP_179478546.1">
    <property type="nucleotide sequence ID" value="NZ_JACCFW010000001.1"/>
</dbReference>
<reference evidence="3 4" key="1">
    <citation type="submission" date="2020-07" db="EMBL/GenBank/DDBJ databases">
        <title>Sequencing the genomes of 1000 actinobacteria strains.</title>
        <authorList>
            <person name="Klenk H.-P."/>
        </authorList>
    </citation>
    <scope>NUCLEOTIDE SEQUENCE [LARGE SCALE GENOMIC DNA]</scope>
    <source>
        <strain evidence="3 4">DSM 29531</strain>
    </source>
</reference>
<keyword evidence="2" id="KW-0862">Zinc</keyword>
<protein>
    <submittedName>
        <fullName evidence="3">D-amino peptidase</fullName>
        <ecNumber evidence="3">3.4.11.-</ecNumber>
    </submittedName>
</protein>
<evidence type="ECO:0000256" key="2">
    <source>
        <dbReference type="PIRSR" id="PIRSR015853-2"/>
    </source>
</evidence>
<dbReference type="GO" id="GO:0046872">
    <property type="term" value="F:metal ion binding"/>
    <property type="evidence" value="ECO:0007669"/>
    <property type="project" value="UniProtKB-KW"/>
</dbReference>
<sequence length="272" mass="28383">MRVLVSVDMEGVAGVVDPQDTSPGNPEYERNRGYMTDEASAVVRGVLAHDPAAEIVVCDAHARFRNLIPDRLEQGCTLLRGSPRRLAMMTGIDEGVDAACFVGYHGRAGTPHSVLAHTVSGAVIAEVRCDGRELGELGLNAALAVHYGAAPVLATGDDTLAAEAASVVPGMTTVVVKTSRGSRAAEGLHPRESCRRIEAATQTALTRLGDVQAPRFQGPVDLEVDVLRPSMTERALGIPGVGLRGPLTLGFTAADIAAAYELIEVFAALGAP</sequence>
<feature type="binding site" evidence="2">
    <location>
        <position position="61"/>
    </location>
    <ligand>
        <name>Zn(2+)</name>
        <dbReference type="ChEBI" id="CHEBI:29105"/>
        <label>2</label>
    </ligand>
</feature>
<organism evidence="3 4">
    <name type="scientific">Allobranchiibius huperziae</name>
    <dbReference type="NCBI Taxonomy" id="1874116"/>
    <lineage>
        <taxon>Bacteria</taxon>
        <taxon>Bacillati</taxon>
        <taxon>Actinomycetota</taxon>
        <taxon>Actinomycetes</taxon>
        <taxon>Micrococcales</taxon>
        <taxon>Dermacoccaceae</taxon>
        <taxon>Allobranchiibius</taxon>
    </lineage>
</organism>
<dbReference type="InterPro" id="IPR007035">
    <property type="entry name" value="Peptidase_M55"/>
</dbReference>
<feature type="binding site" evidence="2">
    <location>
        <position position="8"/>
    </location>
    <ligand>
        <name>Zn(2+)</name>
        <dbReference type="ChEBI" id="CHEBI:29105"/>
        <label>2</label>
    </ligand>
</feature>
<feature type="active site" description="Nucleophile" evidence="1">
    <location>
        <position position="117"/>
    </location>
</feature>
<feature type="binding site" evidence="2">
    <location>
        <position position="10"/>
    </location>
    <ligand>
        <name>Zn(2+)</name>
        <dbReference type="ChEBI" id="CHEBI:29105"/>
        <label>1</label>
    </ligand>
</feature>
<name>A0A853D7I0_9MICO</name>
<evidence type="ECO:0000313" key="3">
    <source>
        <dbReference type="EMBL" id="NYJ73346.1"/>
    </source>
</evidence>
<dbReference type="EC" id="3.4.11.-" evidence="3"/>
<keyword evidence="4" id="KW-1185">Reference proteome</keyword>
<dbReference type="GO" id="GO:0004177">
    <property type="term" value="F:aminopeptidase activity"/>
    <property type="evidence" value="ECO:0007669"/>
    <property type="project" value="UniProtKB-KW"/>
</dbReference>
<dbReference type="Pfam" id="PF04951">
    <property type="entry name" value="Peptidase_M55"/>
    <property type="match status" value="1"/>
</dbReference>
<comment type="caution">
    <text evidence="3">The sequence shown here is derived from an EMBL/GenBank/DDBJ whole genome shotgun (WGS) entry which is preliminary data.</text>
</comment>
<evidence type="ECO:0000256" key="1">
    <source>
        <dbReference type="PIRSR" id="PIRSR015853-1"/>
    </source>
</evidence>